<comment type="caution">
    <text evidence="2">The sequence shown here is derived from an EMBL/GenBank/DDBJ whole genome shotgun (WGS) entry which is preliminary data.</text>
</comment>
<proteinExistence type="predicted"/>
<keyword evidence="1" id="KW-0732">Signal</keyword>
<gene>
    <name evidence="2" type="ORF">Aca07nite_70600</name>
</gene>
<name>A0ABQ3WUE7_9ACTN</name>
<sequence length="325" mass="33474">MIMFRSRQAVVVAVFGLVSSASPMRAAEPEPAVPAHAKVEVVARGLDSPRGLAFGPRGELYIAEGGRGGRGPCRADAGRRVCSGRSGAITVAGFGRQWRVEAGLPSLASPAGAYALGPSDVTVTAEGDPVHTVRLGGGPALRSAPERAGMARLNRHGAALADLGAQQTPADPVAVLATGQGYLIVDAAGDALIRVGRRGRVQTIATLPRRTPATEATSVAEGPDGAYYVGERAGREGRIWRIEPGRAPRVYASGLRGVIDLAWSPSGDLYVLDGTDLLRLGRRGTRTVVTAGLTAPGGLALRGRFAYVSTCATCGGTGAVLRIRL</sequence>
<dbReference type="Gene3D" id="2.120.10.30">
    <property type="entry name" value="TolB, C-terminal domain"/>
    <property type="match status" value="1"/>
</dbReference>
<reference evidence="2" key="1">
    <citation type="submission" date="2021-01" db="EMBL/GenBank/DDBJ databases">
        <title>Whole genome shotgun sequence of Actinoplanes capillaceus NBRC 16408.</title>
        <authorList>
            <person name="Komaki H."/>
            <person name="Tamura T."/>
        </authorList>
    </citation>
    <scope>NUCLEOTIDE SEQUENCE [LARGE SCALE GENOMIC DNA]</scope>
    <source>
        <strain evidence="2">NBRC 16408</strain>
    </source>
</reference>
<evidence type="ECO:0000256" key="1">
    <source>
        <dbReference type="SAM" id="SignalP"/>
    </source>
</evidence>
<organism evidence="2">
    <name type="scientific">Actinoplanes campanulatus</name>
    <dbReference type="NCBI Taxonomy" id="113559"/>
    <lineage>
        <taxon>Bacteria</taxon>
        <taxon>Bacillati</taxon>
        <taxon>Actinomycetota</taxon>
        <taxon>Actinomycetes</taxon>
        <taxon>Micromonosporales</taxon>
        <taxon>Micromonosporaceae</taxon>
        <taxon>Actinoplanes</taxon>
    </lineage>
</organism>
<feature type="signal peptide" evidence="1">
    <location>
        <begin position="1"/>
        <end position="26"/>
    </location>
</feature>
<dbReference type="NCBIfam" id="NF033206">
    <property type="entry name" value="ScyE_fam"/>
    <property type="match status" value="1"/>
</dbReference>
<dbReference type="SUPFAM" id="SSF63829">
    <property type="entry name" value="Calcium-dependent phosphotriesterase"/>
    <property type="match status" value="1"/>
</dbReference>
<dbReference type="EMBL" id="BOMF01000134">
    <property type="protein sequence ID" value="GID49785.1"/>
    <property type="molecule type" value="Genomic_DNA"/>
</dbReference>
<dbReference type="InterPro" id="IPR048031">
    <property type="entry name" value="ScyD/ScyE-like"/>
</dbReference>
<protein>
    <submittedName>
        <fullName evidence="2">Uncharacterized protein</fullName>
    </submittedName>
</protein>
<accession>A0ABQ3WUE7</accession>
<feature type="chain" id="PRO_5047321562" evidence="1">
    <location>
        <begin position="27"/>
        <end position="325"/>
    </location>
</feature>
<dbReference type="InterPro" id="IPR011042">
    <property type="entry name" value="6-blade_b-propeller_TolB-like"/>
</dbReference>
<evidence type="ECO:0000313" key="2">
    <source>
        <dbReference type="EMBL" id="GID49785.1"/>
    </source>
</evidence>